<protein>
    <submittedName>
        <fullName evidence="1">Outer membrane beta-barrel protein</fullName>
    </submittedName>
</protein>
<sequence>MKRWALGFLCIAGIADATTEQTRSKSKIFVGVMTGFQSARFAPAPWQNNFLWGICGGYQFNAHKYISVRTDIGYIMALRPTALHTNVYSFLSVNVDMINDFYRLSKKMIVGTYLGLGLGYFQSAQTLDSSVSARSFMGYNGVLNLGVGGTIEKQHRVELGIKLPFGQIHSTKNPALSLWAFYWVASYAYLF</sequence>
<evidence type="ECO:0000313" key="2">
    <source>
        <dbReference type="Proteomes" id="UP001595783"/>
    </source>
</evidence>
<dbReference type="Proteomes" id="UP001595783">
    <property type="component" value="Unassembled WGS sequence"/>
</dbReference>
<evidence type="ECO:0000313" key="1">
    <source>
        <dbReference type="EMBL" id="MFC3847359.1"/>
    </source>
</evidence>
<proteinExistence type="predicted"/>
<keyword evidence="2" id="KW-1185">Reference proteome</keyword>
<dbReference type="RefSeq" id="WP_104752005.1">
    <property type="nucleotide sequence ID" value="NZ_FZMF01000013.1"/>
</dbReference>
<organism evidence="1 2">
    <name type="scientific">Helicobacter baculiformis</name>
    <dbReference type="NCBI Taxonomy" id="427351"/>
    <lineage>
        <taxon>Bacteria</taxon>
        <taxon>Pseudomonadati</taxon>
        <taxon>Campylobacterota</taxon>
        <taxon>Epsilonproteobacteria</taxon>
        <taxon>Campylobacterales</taxon>
        <taxon>Helicobacteraceae</taxon>
        <taxon>Helicobacter</taxon>
    </lineage>
</organism>
<gene>
    <name evidence="1" type="ORF">ACFOPX_02250</name>
</gene>
<reference evidence="2" key="1">
    <citation type="journal article" date="2019" name="Int. J. Syst. Evol. Microbiol.">
        <title>The Global Catalogue of Microorganisms (GCM) 10K type strain sequencing project: providing services to taxonomists for standard genome sequencing and annotation.</title>
        <authorList>
            <consortium name="The Broad Institute Genomics Platform"/>
            <consortium name="The Broad Institute Genome Sequencing Center for Infectious Disease"/>
            <person name="Wu L."/>
            <person name="Ma J."/>
        </authorList>
    </citation>
    <scope>NUCLEOTIDE SEQUENCE [LARGE SCALE GENOMIC DNA]</scope>
    <source>
        <strain evidence="2">CCUG 53816</strain>
    </source>
</reference>
<comment type="caution">
    <text evidence="1">The sequence shown here is derived from an EMBL/GenBank/DDBJ whole genome shotgun (WGS) entry which is preliminary data.</text>
</comment>
<dbReference type="EMBL" id="JBHRZO010000009">
    <property type="protein sequence ID" value="MFC3847359.1"/>
    <property type="molecule type" value="Genomic_DNA"/>
</dbReference>
<accession>A0ABV7ZGF4</accession>
<dbReference type="InterPro" id="IPR002718">
    <property type="entry name" value="OMP_Helicobacter"/>
</dbReference>
<dbReference type="Pfam" id="PF01856">
    <property type="entry name" value="HP_OMP"/>
    <property type="match status" value="1"/>
</dbReference>
<name>A0ABV7ZGF4_9HELI</name>